<dbReference type="Pfam" id="PF14355">
    <property type="entry name" value="Abi_C"/>
    <property type="match status" value="1"/>
</dbReference>
<organism evidence="2 3">
    <name type="scientific">Paenibacillus lactis 154</name>
    <dbReference type="NCBI Taxonomy" id="743719"/>
    <lineage>
        <taxon>Bacteria</taxon>
        <taxon>Bacillati</taxon>
        <taxon>Bacillota</taxon>
        <taxon>Bacilli</taxon>
        <taxon>Bacillales</taxon>
        <taxon>Paenibacillaceae</taxon>
        <taxon>Paenibacillus</taxon>
    </lineage>
</organism>
<feature type="domain" description="Abortive infection protein-like C-terminal" evidence="1">
    <location>
        <begin position="198"/>
        <end position="257"/>
    </location>
</feature>
<name>G4H9E7_9BACL</name>
<dbReference type="OrthoDB" id="2339338at2"/>
<protein>
    <recommendedName>
        <fullName evidence="1">Abortive infection protein-like C-terminal domain-containing protein</fullName>
    </recommendedName>
</protein>
<dbReference type="AlphaFoldDB" id="G4H9E7"/>
<dbReference type="Proteomes" id="UP000003891">
    <property type="component" value="Unassembled WGS sequence"/>
</dbReference>
<evidence type="ECO:0000313" key="2">
    <source>
        <dbReference type="EMBL" id="EHB68482.1"/>
    </source>
</evidence>
<dbReference type="STRING" id="743719.PaelaDRAFT_0608"/>
<accession>G4H9E7</accession>
<evidence type="ECO:0000259" key="1">
    <source>
        <dbReference type="Pfam" id="PF14355"/>
    </source>
</evidence>
<reference evidence="2 3" key="1">
    <citation type="submission" date="2011-09" db="EMBL/GenBank/DDBJ databases">
        <title>The draft genome of Paenibacillus lactis 154.</title>
        <authorList>
            <consortium name="US DOE Joint Genome Institute (JGI-PGF)"/>
            <person name="Lucas S."/>
            <person name="Han J."/>
            <person name="Lapidus A."/>
            <person name="Cheng J.-F."/>
            <person name="Goodwin L."/>
            <person name="Pitluck S."/>
            <person name="Peters L."/>
            <person name="Land M.L."/>
            <person name="Hauser L."/>
            <person name="Siebers A."/>
            <person name="Thelen M."/>
            <person name="Hugenholtz P."/>
            <person name="Allgaier M."/>
            <person name="Woyke T.J."/>
        </authorList>
    </citation>
    <scope>NUCLEOTIDE SEQUENCE [LARGE SCALE GENOMIC DNA]</scope>
    <source>
        <strain evidence="2 3">154</strain>
    </source>
</reference>
<dbReference type="EMBL" id="AGIP01000001">
    <property type="protein sequence ID" value="EHB68482.1"/>
    <property type="molecule type" value="Genomic_DNA"/>
</dbReference>
<dbReference type="InterPro" id="IPR026001">
    <property type="entry name" value="Abi-like_C"/>
</dbReference>
<evidence type="ECO:0000313" key="3">
    <source>
        <dbReference type="Proteomes" id="UP000003891"/>
    </source>
</evidence>
<dbReference type="RefSeq" id="WP_007127784.1">
    <property type="nucleotide sequence ID" value="NZ_AGIP01000001.1"/>
</dbReference>
<gene>
    <name evidence="2" type="ORF">PaelaDRAFT_0608</name>
</gene>
<dbReference type="eggNOG" id="ENOG5031EEG">
    <property type="taxonomic scope" value="Bacteria"/>
</dbReference>
<dbReference type="PATRIC" id="fig|743719.3.peg.624"/>
<sequence length="261" mass="29544">MERLSGKEVNSVVAYIGVSGGYLGNFSYASHAEFYPAYCGLDIDPSEFSGTTREKFIAILSQADPLVQSKIIQGVIDKYPLEHFEDRFTDGHLTEGEFKQKQRIHASMLSWIPDLKGKGLLAVQDLTYNYQFVQETLDHCQTLIAEHDSRSAVDRAHTALYGYLKETCNNAGLTITENNPKIQDYWSKLKQEHPSILIDNAESHLPINQIINAIGKLLENLNEIRNNRSYSHPNEQIIGEPEAKLVINLFRSILQYIDSKV</sequence>
<proteinExistence type="predicted"/>